<comment type="caution">
    <text evidence="2">The sequence shown here is derived from an EMBL/GenBank/DDBJ whole genome shotgun (WGS) entry which is preliminary data.</text>
</comment>
<evidence type="ECO:0000256" key="1">
    <source>
        <dbReference type="SAM" id="Phobius"/>
    </source>
</evidence>
<keyword evidence="1" id="KW-1133">Transmembrane helix</keyword>
<evidence type="ECO:0000313" key="2">
    <source>
        <dbReference type="EMBL" id="GMS88774.1"/>
    </source>
</evidence>
<dbReference type="AlphaFoldDB" id="A0AAV5T0N4"/>
<protein>
    <submittedName>
        <fullName evidence="2">Uncharacterized protein</fullName>
    </submittedName>
</protein>
<keyword evidence="1" id="KW-0472">Membrane</keyword>
<feature type="non-terminal residue" evidence="2">
    <location>
        <position position="1"/>
    </location>
</feature>
<proteinExistence type="predicted"/>
<gene>
    <name evidence="2" type="ORF">PENTCL1PPCAC_10949</name>
</gene>
<name>A0AAV5T0N4_9BILA</name>
<feature type="transmembrane region" description="Helical" evidence="1">
    <location>
        <begin position="6"/>
        <end position="28"/>
    </location>
</feature>
<dbReference type="EMBL" id="BTSX01000003">
    <property type="protein sequence ID" value="GMS88774.1"/>
    <property type="molecule type" value="Genomic_DNA"/>
</dbReference>
<organism evidence="2 3">
    <name type="scientific">Pristionchus entomophagus</name>
    <dbReference type="NCBI Taxonomy" id="358040"/>
    <lineage>
        <taxon>Eukaryota</taxon>
        <taxon>Metazoa</taxon>
        <taxon>Ecdysozoa</taxon>
        <taxon>Nematoda</taxon>
        <taxon>Chromadorea</taxon>
        <taxon>Rhabditida</taxon>
        <taxon>Rhabditina</taxon>
        <taxon>Diplogasteromorpha</taxon>
        <taxon>Diplogasteroidea</taxon>
        <taxon>Neodiplogasteridae</taxon>
        <taxon>Pristionchus</taxon>
    </lineage>
</organism>
<keyword evidence="1" id="KW-0812">Transmembrane</keyword>
<feature type="non-terminal residue" evidence="2">
    <location>
        <position position="96"/>
    </location>
</feature>
<sequence length="96" mass="11111">YQSSTLILLNGFFHIILILKFCLFCLCFHCDFYHILSDEIRIGVFVAGGVHPPFRDIVDVMDLIDIIEDSNLPINDPLRLILHMVIFIGELKHLQE</sequence>
<evidence type="ECO:0000313" key="3">
    <source>
        <dbReference type="Proteomes" id="UP001432027"/>
    </source>
</evidence>
<accession>A0AAV5T0N4</accession>
<keyword evidence="3" id="KW-1185">Reference proteome</keyword>
<dbReference type="Proteomes" id="UP001432027">
    <property type="component" value="Unassembled WGS sequence"/>
</dbReference>
<reference evidence="2" key="1">
    <citation type="submission" date="2023-10" db="EMBL/GenBank/DDBJ databases">
        <title>Genome assembly of Pristionchus species.</title>
        <authorList>
            <person name="Yoshida K."/>
            <person name="Sommer R.J."/>
        </authorList>
    </citation>
    <scope>NUCLEOTIDE SEQUENCE</scope>
    <source>
        <strain evidence="2">RS0144</strain>
    </source>
</reference>